<dbReference type="InterPro" id="IPR012349">
    <property type="entry name" value="Split_barrel_FMN-bd"/>
</dbReference>
<organism evidence="3 4">
    <name type="scientific">Frankia torreyi</name>
    <dbReference type="NCBI Taxonomy" id="1856"/>
    <lineage>
        <taxon>Bacteria</taxon>
        <taxon>Bacillati</taxon>
        <taxon>Actinomycetota</taxon>
        <taxon>Actinomycetes</taxon>
        <taxon>Frankiales</taxon>
        <taxon>Frankiaceae</taxon>
        <taxon>Frankia</taxon>
    </lineage>
</organism>
<dbReference type="EMBL" id="JYFN01000007">
    <property type="protein sequence ID" value="KJE24312.1"/>
    <property type="molecule type" value="Genomic_DNA"/>
</dbReference>
<evidence type="ECO:0000313" key="4">
    <source>
        <dbReference type="Proteomes" id="UP000032545"/>
    </source>
</evidence>
<dbReference type="Pfam" id="PF01613">
    <property type="entry name" value="Flavin_Reduct"/>
    <property type="match status" value="1"/>
</dbReference>
<accession>A0A0D8BLP1</accession>
<dbReference type="SMART" id="SM00903">
    <property type="entry name" value="Flavin_Reduct"/>
    <property type="match status" value="1"/>
</dbReference>
<keyword evidence="1" id="KW-0560">Oxidoreductase</keyword>
<dbReference type="GO" id="GO:0010181">
    <property type="term" value="F:FMN binding"/>
    <property type="evidence" value="ECO:0007669"/>
    <property type="project" value="InterPro"/>
</dbReference>
<proteinExistence type="predicted"/>
<dbReference type="InterPro" id="IPR002563">
    <property type="entry name" value="Flavin_Rdtase-like_dom"/>
</dbReference>
<dbReference type="PANTHER" id="PTHR30466:SF15">
    <property type="entry name" value="POSSIBLE OXIDOREDUCTASE"/>
    <property type="match status" value="1"/>
</dbReference>
<reference evidence="4" key="1">
    <citation type="submission" date="2015-02" db="EMBL/GenBank/DDBJ databases">
        <title>Draft Genome of Frankia sp. CpI1-S.</title>
        <authorList>
            <person name="Oshone R.T."/>
            <person name="Ngom M."/>
            <person name="Ghodhbane-Gtari F."/>
            <person name="Gtari M."/>
            <person name="Morris K."/>
            <person name="Thomas K."/>
            <person name="Sen A."/>
            <person name="Tisa L.S."/>
        </authorList>
    </citation>
    <scope>NUCLEOTIDE SEQUENCE [LARGE SCALE GENOMIC DNA]</scope>
    <source>
        <strain evidence="4">CpI1-S</strain>
    </source>
</reference>
<dbReference type="Gene3D" id="2.30.110.10">
    <property type="entry name" value="Electron Transport, Fmn-binding Protein, Chain A"/>
    <property type="match status" value="1"/>
</dbReference>
<sequence>MTEPTAFHEAVSAISYPMVIVTAAVPDGERSGCLVGFHTQCSIEPARYLLCISQANHTHRIALAASHLAVHLLDEADEGLATLFGEQTGDEIDKFARCAWREGPFGLPVLAQPRAWFAGPVHTRVGVGDHTAFVLEPVDGAAGGPFTQLGFQQVRDMQPGHPA</sequence>
<gene>
    <name evidence="3" type="ORF">FF36_01387</name>
</gene>
<evidence type="ECO:0000313" key="3">
    <source>
        <dbReference type="EMBL" id="KJE24312.1"/>
    </source>
</evidence>
<dbReference type="AlphaFoldDB" id="A0A0D8BLP1"/>
<dbReference type="OrthoDB" id="3176898at2"/>
<dbReference type="PANTHER" id="PTHR30466">
    <property type="entry name" value="FLAVIN REDUCTASE"/>
    <property type="match status" value="1"/>
</dbReference>
<dbReference type="Proteomes" id="UP000032545">
    <property type="component" value="Unassembled WGS sequence"/>
</dbReference>
<dbReference type="RefSeq" id="WP_044884096.1">
    <property type="nucleotide sequence ID" value="NZ_JYFN01000007.1"/>
</dbReference>
<dbReference type="InterPro" id="IPR050268">
    <property type="entry name" value="NADH-dep_flavin_reductase"/>
</dbReference>
<comment type="caution">
    <text evidence="3">The sequence shown here is derived from an EMBL/GenBank/DDBJ whole genome shotgun (WGS) entry which is preliminary data.</text>
</comment>
<dbReference type="PATRIC" id="fig|1502723.3.peg.5627"/>
<reference evidence="3 4" key="2">
    <citation type="journal article" date="2016" name="Genome Announc.">
        <title>Permanent Draft Genome Sequences for Two Variants of Frankia sp. Strain CpI1, the First Frankia Strain Isolated from Root Nodules of Comptonia peregrina.</title>
        <authorList>
            <person name="Oshone R."/>
            <person name="Hurst S.G.IV."/>
            <person name="Abebe-Akele F."/>
            <person name="Simpson S."/>
            <person name="Morris K."/>
            <person name="Thomas W.K."/>
            <person name="Tisa L.S."/>
        </authorList>
    </citation>
    <scope>NUCLEOTIDE SEQUENCE [LARGE SCALE GENOMIC DNA]</scope>
    <source>
        <strain evidence="4">CpI1-S</strain>
    </source>
</reference>
<evidence type="ECO:0000256" key="1">
    <source>
        <dbReference type="ARBA" id="ARBA00023002"/>
    </source>
</evidence>
<feature type="domain" description="Flavin reductase like" evidence="2">
    <location>
        <begin position="11"/>
        <end position="158"/>
    </location>
</feature>
<dbReference type="GO" id="GO:0042602">
    <property type="term" value="F:riboflavin reductase (NADPH) activity"/>
    <property type="evidence" value="ECO:0007669"/>
    <property type="project" value="TreeGrafter"/>
</dbReference>
<evidence type="ECO:0000259" key="2">
    <source>
        <dbReference type="SMART" id="SM00903"/>
    </source>
</evidence>
<dbReference type="SUPFAM" id="SSF50475">
    <property type="entry name" value="FMN-binding split barrel"/>
    <property type="match status" value="1"/>
</dbReference>
<keyword evidence="4" id="KW-1185">Reference proteome</keyword>
<protein>
    <submittedName>
        <fullName evidence="3">Conserved protein of DIM6/NTAB family</fullName>
    </submittedName>
</protein>
<name>A0A0D8BLP1_9ACTN</name>